<comment type="function">
    <text evidence="1">Catalyzes the insertion of molybdate into adenylated molybdopterin with the concomitant release of AMP.</text>
</comment>
<comment type="catalytic activity">
    <reaction evidence="1">
        <text>adenylyl-molybdopterin + molybdate = Mo-molybdopterin + AMP + H(+)</text>
        <dbReference type="Rhea" id="RHEA:35047"/>
        <dbReference type="ChEBI" id="CHEBI:15378"/>
        <dbReference type="ChEBI" id="CHEBI:36264"/>
        <dbReference type="ChEBI" id="CHEBI:62727"/>
        <dbReference type="ChEBI" id="CHEBI:71302"/>
        <dbReference type="ChEBI" id="CHEBI:456215"/>
    </reaction>
</comment>
<organism evidence="3 4">
    <name type="scientific">Rothia nasimurium</name>
    <dbReference type="NCBI Taxonomy" id="85336"/>
    <lineage>
        <taxon>Bacteria</taxon>
        <taxon>Bacillati</taxon>
        <taxon>Actinomycetota</taxon>
        <taxon>Actinomycetes</taxon>
        <taxon>Micrococcales</taxon>
        <taxon>Micrococcaceae</taxon>
        <taxon>Rothia</taxon>
    </lineage>
</organism>
<dbReference type="GO" id="GO:0061599">
    <property type="term" value="F:molybdopterin molybdotransferase activity"/>
    <property type="evidence" value="ECO:0007669"/>
    <property type="project" value="UniProtKB-UniRule"/>
</dbReference>
<dbReference type="InterPro" id="IPR036135">
    <property type="entry name" value="MoeA_linker/N_sf"/>
</dbReference>
<dbReference type="GO" id="GO:0006777">
    <property type="term" value="P:Mo-molybdopterin cofactor biosynthetic process"/>
    <property type="evidence" value="ECO:0007669"/>
    <property type="project" value="UniProtKB-UniRule"/>
</dbReference>
<dbReference type="EMBL" id="SPQC01000121">
    <property type="protein sequence ID" value="TFU18650.1"/>
    <property type="molecule type" value="Genomic_DNA"/>
</dbReference>
<comment type="pathway">
    <text evidence="1">Cofactor biosynthesis; molybdopterin biosynthesis.</text>
</comment>
<gene>
    <name evidence="3" type="ORF">E4U03_12655</name>
</gene>
<keyword evidence="1 3" id="KW-0808">Transferase</keyword>
<feature type="domain" description="MoeA N-terminal and linker" evidence="2">
    <location>
        <begin position="3"/>
        <end position="97"/>
    </location>
</feature>
<dbReference type="AlphaFoldDB" id="A0A4Y9EZV4"/>
<reference evidence="3 4" key="1">
    <citation type="submission" date="2019-03" db="EMBL/GenBank/DDBJ databases">
        <title>Diversity of the mouse oral microbiome.</title>
        <authorList>
            <person name="Joseph S."/>
            <person name="Aduse-Opoku J."/>
            <person name="Curtis M."/>
            <person name="Wade W."/>
            <person name="Hashim A."/>
        </authorList>
    </citation>
    <scope>NUCLEOTIDE SEQUENCE [LARGE SCALE GENOMIC DNA]</scope>
    <source>
        <strain evidence="4">irhom_31</strain>
    </source>
</reference>
<name>A0A4Y9EZV4_9MICC</name>
<evidence type="ECO:0000256" key="1">
    <source>
        <dbReference type="RuleBase" id="RU365090"/>
    </source>
</evidence>
<keyword evidence="1" id="KW-0501">Molybdenum cofactor biosynthesis</keyword>
<dbReference type="GO" id="GO:0046872">
    <property type="term" value="F:metal ion binding"/>
    <property type="evidence" value="ECO:0007669"/>
    <property type="project" value="UniProtKB-UniRule"/>
</dbReference>
<accession>A0A4Y9EZV4</accession>
<dbReference type="SUPFAM" id="SSF63882">
    <property type="entry name" value="MoeA N-terminal region -like"/>
    <property type="match status" value="1"/>
</dbReference>
<sequence>MLMSYEESLKIFHSHIKPFARAEKIALTECLGRILAQDIKASKNQPEFLTSAMDGYAIKFEDQDKPLKILGITPAGTMPEFKVENDTCVKTFTGSLM</sequence>
<dbReference type="EC" id="2.10.1.1" evidence="1"/>
<dbReference type="PANTHER" id="PTHR10192">
    <property type="entry name" value="MOLYBDOPTERIN BIOSYNTHESIS PROTEIN"/>
    <property type="match status" value="1"/>
</dbReference>
<dbReference type="InterPro" id="IPR005110">
    <property type="entry name" value="MoeA_linker/N"/>
</dbReference>
<dbReference type="Gene3D" id="2.170.190.11">
    <property type="entry name" value="Molybdopterin biosynthesis moea protein, domain 3"/>
    <property type="match status" value="1"/>
</dbReference>
<evidence type="ECO:0000313" key="4">
    <source>
        <dbReference type="Proteomes" id="UP000297951"/>
    </source>
</evidence>
<keyword evidence="1" id="KW-0460">Magnesium</keyword>
<dbReference type="InterPro" id="IPR038987">
    <property type="entry name" value="MoeA-like"/>
</dbReference>
<dbReference type="GO" id="GO:0005829">
    <property type="term" value="C:cytosol"/>
    <property type="evidence" value="ECO:0007669"/>
    <property type="project" value="TreeGrafter"/>
</dbReference>
<dbReference type="UniPathway" id="UPA00344"/>
<evidence type="ECO:0000313" key="3">
    <source>
        <dbReference type="EMBL" id="TFU18650.1"/>
    </source>
</evidence>
<proteinExistence type="inferred from homology"/>
<comment type="similarity">
    <text evidence="1">Belongs to the MoeA family.</text>
</comment>
<keyword evidence="1" id="KW-0500">Molybdenum</keyword>
<dbReference type="Pfam" id="PF03453">
    <property type="entry name" value="MoeA_N"/>
    <property type="match status" value="1"/>
</dbReference>
<evidence type="ECO:0000259" key="2">
    <source>
        <dbReference type="Pfam" id="PF03453"/>
    </source>
</evidence>
<dbReference type="PANTHER" id="PTHR10192:SF5">
    <property type="entry name" value="GEPHYRIN"/>
    <property type="match status" value="1"/>
</dbReference>
<keyword evidence="1" id="KW-0479">Metal-binding</keyword>
<feature type="non-terminal residue" evidence="3">
    <location>
        <position position="97"/>
    </location>
</feature>
<comment type="cofactor">
    <cofactor evidence="1">
        <name>Mg(2+)</name>
        <dbReference type="ChEBI" id="CHEBI:18420"/>
    </cofactor>
</comment>
<dbReference type="Proteomes" id="UP000297951">
    <property type="component" value="Unassembled WGS sequence"/>
</dbReference>
<protein>
    <recommendedName>
        <fullName evidence="1">Molybdopterin molybdenumtransferase</fullName>
        <ecNumber evidence="1">2.10.1.1</ecNumber>
    </recommendedName>
</protein>
<comment type="caution">
    <text evidence="3">The sequence shown here is derived from an EMBL/GenBank/DDBJ whole genome shotgun (WGS) entry which is preliminary data.</text>
</comment>